<dbReference type="GO" id="GO:0006506">
    <property type="term" value="P:GPI anchor biosynthetic process"/>
    <property type="evidence" value="ECO:0007669"/>
    <property type="project" value="UniProtKB-KW"/>
</dbReference>
<dbReference type="WBParaSite" id="OFLC_0001107401-mRNA-1">
    <property type="protein sequence ID" value="OFLC_0001107401-mRNA-1"/>
    <property type="gene ID" value="OFLC_0001107401"/>
</dbReference>
<feature type="transmembrane region" description="Helical" evidence="8">
    <location>
        <begin position="62"/>
        <end position="84"/>
    </location>
</feature>
<keyword evidence="4 8" id="KW-0812">Transmembrane</keyword>
<dbReference type="InterPro" id="IPR019402">
    <property type="entry name" value="CWH43_N"/>
</dbReference>
<comment type="subcellular location">
    <subcellularLocation>
        <location evidence="1">Golgi apparatus membrane</location>
        <topology evidence="1">Multi-pass membrane protein</topology>
    </subcellularLocation>
</comment>
<dbReference type="Pfam" id="PF10277">
    <property type="entry name" value="Frag1"/>
    <property type="match status" value="1"/>
</dbReference>
<feature type="transmembrane region" description="Helical" evidence="8">
    <location>
        <begin position="27"/>
        <end position="50"/>
    </location>
</feature>
<evidence type="ECO:0000256" key="1">
    <source>
        <dbReference type="ARBA" id="ARBA00004653"/>
    </source>
</evidence>
<dbReference type="STRING" id="387005.A0A183HUB2"/>
<evidence type="ECO:0000256" key="6">
    <source>
        <dbReference type="ARBA" id="ARBA00023034"/>
    </source>
</evidence>
<keyword evidence="5 8" id="KW-1133">Transmembrane helix</keyword>
<dbReference type="GO" id="GO:0005789">
    <property type="term" value="C:endoplasmic reticulum membrane"/>
    <property type="evidence" value="ECO:0007669"/>
    <property type="project" value="TreeGrafter"/>
</dbReference>
<keyword evidence="6" id="KW-0333">Golgi apparatus</keyword>
<sequence>LFFFLFNRNFLLTSPLRPFNDRIWFDLACQIACCINIAEILFLLLLTTVSSIENYAVHKTSFVGFAFCSMIYMLIAITLFHYSGRRRTSSVGEKSFQYKVLMCSTSILSLLLAAYFFARHNTYCEPGIYTLFAFSEYVVVLSNIIFHITTIFDFHGKYFILTSAVTNFQYQPLLPEFNAKKRSA</sequence>
<protein>
    <submittedName>
        <fullName evidence="10">Post-GPI attachment to proteins factor 2</fullName>
    </submittedName>
</protein>
<evidence type="ECO:0000256" key="5">
    <source>
        <dbReference type="ARBA" id="ARBA00022989"/>
    </source>
</evidence>
<evidence type="ECO:0000256" key="8">
    <source>
        <dbReference type="SAM" id="Phobius"/>
    </source>
</evidence>
<keyword evidence="3" id="KW-0337">GPI-anchor biosynthesis</keyword>
<evidence type="ECO:0000259" key="9">
    <source>
        <dbReference type="Pfam" id="PF10277"/>
    </source>
</evidence>
<feature type="transmembrane region" description="Helical" evidence="8">
    <location>
        <begin position="129"/>
        <end position="152"/>
    </location>
</feature>
<organism evidence="10">
    <name type="scientific">Onchocerca flexuosa</name>
    <dbReference type="NCBI Taxonomy" id="387005"/>
    <lineage>
        <taxon>Eukaryota</taxon>
        <taxon>Metazoa</taxon>
        <taxon>Ecdysozoa</taxon>
        <taxon>Nematoda</taxon>
        <taxon>Chromadorea</taxon>
        <taxon>Rhabditida</taxon>
        <taxon>Spirurina</taxon>
        <taxon>Spiruromorpha</taxon>
        <taxon>Filarioidea</taxon>
        <taxon>Onchocercidae</taxon>
        <taxon>Onchocerca</taxon>
    </lineage>
</organism>
<dbReference type="InterPro" id="IPR039545">
    <property type="entry name" value="PGAP2"/>
</dbReference>
<dbReference type="PANTHER" id="PTHR12892">
    <property type="entry name" value="FGF RECEPTOR ACTIVATING PROTEIN 1"/>
    <property type="match status" value="1"/>
</dbReference>
<feature type="transmembrane region" description="Helical" evidence="8">
    <location>
        <begin position="96"/>
        <end position="117"/>
    </location>
</feature>
<evidence type="ECO:0000256" key="4">
    <source>
        <dbReference type="ARBA" id="ARBA00022692"/>
    </source>
</evidence>
<reference evidence="10" key="1">
    <citation type="submission" date="2016-06" db="UniProtKB">
        <authorList>
            <consortium name="WormBaseParasite"/>
        </authorList>
    </citation>
    <scope>IDENTIFICATION</scope>
</reference>
<dbReference type="AlphaFoldDB" id="A0A183HUB2"/>
<accession>A0A183HUB2</accession>
<dbReference type="GO" id="GO:0000139">
    <property type="term" value="C:Golgi membrane"/>
    <property type="evidence" value="ECO:0007669"/>
    <property type="project" value="UniProtKB-SubCell"/>
</dbReference>
<dbReference type="PANTHER" id="PTHR12892:SF11">
    <property type="entry name" value="POST-GPI ATTACHMENT TO PROTEINS FACTOR 2"/>
    <property type="match status" value="1"/>
</dbReference>
<feature type="domain" description="CWH43-like N-terminal" evidence="9">
    <location>
        <begin position="16"/>
        <end position="156"/>
    </location>
</feature>
<evidence type="ECO:0000313" key="10">
    <source>
        <dbReference type="WBParaSite" id="OFLC_0001107401-mRNA-1"/>
    </source>
</evidence>
<name>A0A183HUB2_9BILA</name>
<evidence type="ECO:0000256" key="2">
    <source>
        <dbReference type="ARBA" id="ARBA00007414"/>
    </source>
</evidence>
<evidence type="ECO:0000256" key="3">
    <source>
        <dbReference type="ARBA" id="ARBA00022502"/>
    </source>
</evidence>
<comment type="similarity">
    <text evidence="2">Belongs to the PGAP2 family.</text>
</comment>
<proteinExistence type="inferred from homology"/>
<evidence type="ECO:0000256" key="7">
    <source>
        <dbReference type="ARBA" id="ARBA00023136"/>
    </source>
</evidence>
<keyword evidence="7 8" id="KW-0472">Membrane</keyword>